<keyword evidence="6" id="KW-0456">Lyase</keyword>
<name>A0A9N9AB12_9GLOM</name>
<dbReference type="AlphaFoldDB" id="A0A9N9AB12"/>
<dbReference type="OrthoDB" id="983542at2759"/>
<dbReference type="Proteomes" id="UP000789572">
    <property type="component" value="Unassembled WGS sequence"/>
</dbReference>
<proteinExistence type="predicted"/>
<evidence type="ECO:0000313" key="10">
    <source>
        <dbReference type="EMBL" id="CAG8522400.1"/>
    </source>
</evidence>
<dbReference type="SUPFAM" id="SSF55021">
    <property type="entry name" value="ACT-like"/>
    <property type="match status" value="1"/>
</dbReference>
<dbReference type="EMBL" id="CAJVPJ010000414">
    <property type="protein sequence ID" value="CAG8522400.1"/>
    <property type="molecule type" value="Genomic_DNA"/>
</dbReference>
<dbReference type="EC" id="4.2.1.51" evidence="2"/>
<evidence type="ECO:0000256" key="1">
    <source>
        <dbReference type="ARBA" id="ARBA00004741"/>
    </source>
</evidence>
<comment type="caution">
    <text evidence="10">The sequence shown here is derived from an EMBL/GenBank/DDBJ whole genome shotgun (WGS) entry which is preliminary data.</text>
</comment>
<feature type="domain" description="ACT" evidence="9">
    <location>
        <begin position="226"/>
        <end position="303"/>
    </location>
</feature>
<gene>
    <name evidence="10" type="ORF">POCULU_LOCUS3641</name>
</gene>
<dbReference type="GO" id="GO:0005737">
    <property type="term" value="C:cytoplasm"/>
    <property type="evidence" value="ECO:0007669"/>
    <property type="project" value="TreeGrafter"/>
</dbReference>
<evidence type="ECO:0000313" key="11">
    <source>
        <dbReference type="Proteomes" id="UP000789572"/>
    </source>
</evidence>
<dbReference type="PIRSF" id="PIRSF001500">
    <property type="entry name" value="Chor_mut_pdt_Ppr"/>
    <property type="match status" value="1"/>
</dbReference>
<comment type="catalytic activity">
    <reaction evidence="7">
        <text>prephenate + H(+) = 3-phenylpyruvate + CO2 + H2O</text>
        <dbReference type="Rhea" id="RHEA:21648"/>
        <dbReference type="ChEBI" id="CHEBI:15377"/>
        <dbReference type="ChEBI" id="CHEBI:15378"/>
        <dbReference type="ChEBI" id="CHEBI:16526"/>
        <dbReference type="ChEBI" id="CHEBI:18005"/>
        <dbReference type="ChEBI" id="CHEBI:29934"/>
        <dbReference type="EC" id="4.2.1.51"/>
    </reaction>
</comment>
<dbReference type="GO" id="GO:0009094">
    <property type="term" value="P:L-phenylalanine biosynthetic process"/>
    <property type="evidence" value="ECO:0007669"/>
    <property type="project" value="UniProtKB-KW"/>
</dbReference>
<keyword evidence="5" id="KW-0584">Phenylalanine biosynthesis</keyword>
<accession>A0A9N9AB12</accession>
<dbReference type="InterPro" id="IPR045865">
    <property type="entry name" value="ACT-like_dom_sf"/>
</dbReference>
<evidence type="ECO:0000256" key="6">
    <source>
        <dbReference type="ARBA" id="ARBA00023239"/>
    </source>
</evidence>
<comment type="pathway">
    <text evidence="1">Amino-acid biosynthesis; L-phenylalanine biosynthesis; phenylpyruvate from prephenate: step 1/1.</text>
</comment>
<dbReference type="Pfam" id="PF01842">
    <property type="entry name" value="ACT"/>
    <property type="match status" value="1"/>
</dbReference>
<evidence type="ECO:0000256" key="3">
    <source>
        <dbReference type="ARBA" id="ARBA00022605"/>
    </source>
</evidence>
<dbReference type="PROSITE" id="PS51171">
    <property type="entry name" value="PREPHENATE_DEHYDR_3"/>
    <property type="match status" value="1"/>
</dbReference>
<keyword evidence="3" id="KW-0028">Amino-acid biosynthesis</keyword>
<dbReference type="GO" id="GO:0004664">
    <property type="term" value="F:prephenate dehydratase activity"/>
    <property type="evidence" value="ECO:0007669"/>
    <property type="project" value="UniProtKB-EC"/>
</dbReference>
<organism evidence="10 11">
    <name type="scientific">Paraglomus occultum</name>
    <dbReference type="NCBI Taxonomy" id="144539"/>
    <lineage>
        <taxon>Eukaryota</taxon>
        <taxon>Fungi</taxon>
        <taxon>Fungi incertae sedis</taxon>
        <taxon>Mucoromycota</taxon>
        <taxon>Glomeromycotina</taxon>
        <taxon>Glomeromycetes</taxon>
        <taxon>Paraglomerales</taxon>
        <taxon>Paraglomeraceae</taxon>
        <taxon>Paraglomus</taxon>
    </lineage>
</organism>
<dbReference type="PANTHER" id="PTHR21022:SF19">
    <property type="entry name" value="PREPHENATE DEHYDRATASE-RELATED"/>
    <property type="match status" value="1"/>
</dbReference>
<evidence type="ECO:0000259" key="8">
    <source>
        <dbReference type="PROSITE" id="PS51171"/>
    </source>
</evidence>
<reference evidence="10" key="1">
    <citation type="submission" date="2021-06" db="EMBL/GenBank/DDBJ databases">
        <authorList>
            <person name="Kallberg Y."/>
            <person name="Tangrot J."/>
            <person name="Rosling A."/>
        </authorList>
    </citation>
    <scope>NUCLEOTIDE SEQUENCE</scope>
    <source>
        <strain evidence="10">IA702</strain>
    </source>
</reference>
<evidence type="ECO:0000259" key="9">
    <source>
        <dbReference type="PROSITE" id="PS51671"/>
    </source>
</evidence>
<dbReference type="Gene3D" id="3.40.190.10">
    <property type="entry name" value="Periplasmic binding protein-like II"/>
    <property type="match status" value="3"/>
</dbReference>
<dbReference type="SUPFAM" id="SSF53850">
    <property type="entry name" value="Periplasmic binding protein-like II"/>
    <property type="match status" value="2"/>
</dbReference>
<evidence type="ECO:0000256" key="2">
    <source>
        <dbReference type="ARBA" id="ARBA00013147"/>
    </source>
</evidence>
<dbReference type="CDD" id="cd13630">
    <property type="entry name" value="PBP2_PDT_1"/>
    <property type="match status" value="1"/>
</dbReference>
<dbReference type="PROSITE" id="PS51671">
    <property type="entry name" value="ACT"/>
    <property type="match status" value="1"/>
</dbReference>
<dbReference type="InterPro" id="IPR001086">
    <property type="entry name" value="Preph_deHydtase"/>
</dbReference>
<protein>
    <recommendedName>
        <fullName evidence="2">prephenate dehydratase</fullName>
        <ecNumber evidence="2">4.2.1.51</ecNumber>
    </recommendedName>
</protein>
<keyword evidence="11" id="KW-1185">Reference proteome</keyword>
<dbReference type="Gene3D" id="3.30.70.260">
    <property type="match status" value="1"/>
</dbReference>
<dbReference type="InterPro" id="IPR002912">
    <property type="entry name" value="ACT_dom"/>
</dbReference>
<evidence type="ECO:0000256" key="5">
    <source>
        <dbReference type="ARBA" id="ARBA00023222"/>
    </source>
</evidence>
<dbReference type="FunFam" id="3.40.190.10:FF:000034">
    <property type="entry name" value="Chorismate mutase/prephenate dehydratase"/>
    <property type="match status" value="1"/>
</dbReference>
<feature type="domain" description="Prephenate dehydratase" evidence="8">
    <location>
        <begin position="11"/>
        <end position="213"/>
    </location>
</feature>
<evidence type="ECO:0000256" key="4">
    <source>
        <dbReference type="ARBA" id="ARBA00023141"/>
    </source>
</evidence>
<dbReference type="CDD" id="cd04905">
    <property type="entry name" value="ACT_CM-PDT"/>
    <property type="match status" value="1"/>
</dbReference>
<dbReference type="FunFam" id="3.30.70.260:FF:000012">
    <property type="entry name" value="Prephenate dehydratase"/>
    <property type="match status" value="1"/>
</dbReference>
<dbReference type="Pfam" id="PF00800">
    <property type="entry name" value="PDT"/>
    <property type="match status" value="2"/>
</dbReference>
<dbReference type="InterPro" id="IPR008242">
    <property type="entry name" value="Chor_mutase/pphenate_deHydtase"/>
</dbReference>
<evidence type="ECO:0000256" key="7">
    <source>
        <dbReference type="ARBA" id="ARBA00047848"/>
    </source>
</evidence>
<sequence length="311" mass="34532">MSAVSSQEEISVAYLGPAGSYSQQAAQEIFVGDNLAYKPCASINDVFAAVKSRHTTCGIVPFENSTFGSVVTTLDCFIDSKLRISAEIYLPVDRTDIQANSLQVKSYIYNLSLTTTLKVHHSLLSKSKLSELKKVYSHRQALGQCEKWLATHLPGIALVEVASTSHAAELAKEDSDAAAIASLICAELYSLNVIEHNIEDGMNNTTRFFILGGPTSARTGDDKTYFLFTVDHRKPGALCDALKVFKDYEINLTKIDSRPSHKRPWHYVFFVEFQGHLEDENVRGALEKLKEICLDTKDLGSYPNKRPKEDM</sequence>
<keyword evidence="4" id="KW-0057">Aromatic amino acid biosynthesis</keyword>
<dbReference type="PANTHER" id="PTHR21022">
    <property type="entry name" value="PREPHENATE DEHYDRATASE P PROTEIN"/>
    <property type="match status" value="1"/>
</dbReference>